<dbReference type="EMBL" id="AC171534">
    <property type="protein sequence ID" value="ABN09002.1"/>
    <property type="molecule type" value="Genomic_DNA"/>
</dbReference>
<sequence length="61" mass="6773">MIVPDQKVIVGALNAVVGMVVECVKNASWNSEGVCTSRHSDAQVSRDHRVRVKRWRAAELL</sequence>
<gene>
    <name evidence="1" type="ORF">MtrDRAFT_AC171534g2v1</name>
</gene>
<name>A2Q5Y2_MEDTR</name>
<reference evidence="1" key="1">
    <citation type="submission" date="2006-02" db="EMBL/GenBank/DDBJ databases">
        <authorList>
            <person name="Town C.D."/>
        </authorList>
    </citation>
    <scope>NUCLEOTIDE SEQUENCE</scope>
</reference>
<evidence type="ECO:0000313" key="1">
    <source>
        <dbReference type="EMBL" id="ABN09002.1"/>
    </source>
</evidence>
<dbReference type="AlphaFoldDB" id="A2Q5Y2"/>
<organism evidence="1">
    <name type="scientific">Medicago truncatula</name>
    <name type="common">Barrel medic</name>
    <name type="synonym">Medicago tribuloides</name>
    <dbReference type="NCBI Taxonomy" id="3880"/>
    <lineage>
        <taxon>Eukaryota</taxon>
        <taxon>Viridiplantae</taxon>
        <taxon>Streptophyta</taxon>
        <taxon>Embryophyta</taxon>
        <taxon>Tracheophyta</taxon>
        <taxon>Spermatophyta</taxon>
        <taxon>Magnoliopsida</taxon>
        <taxon>eudicotyledons</taxon>
        <taxon>Gunneridae</taxon>
        <taxon>Pentapetalae</taxon>
        <taxon>rosids</taxon>
        <taxon>fabids</taxon>
        <taxon>Fabales</taxon>
        <taxon>Fabaceae</taxon>
        <taxon>Papilionoideae</taxon>
        <taxon>50 kb inversion clade</taxon>
        <taxon>NPAAA clade</taxon>
        <taxon>Hologalegina</taxon>
        <taxon>IRL clade</taxon>
        <taxon>Trifolieae</taxon>
        <taxon>Medicago</taxon>
    </lineage>
</organism>
<protein>
    <submittedName>
        <fullName evidence="1">Uncharacterized protein</fullName>
    </submittedName>
</protein>
<accession>A2Q5Y2</accession>
<proteinExistence type="predicted"/>
<reference evidence="1" key="2">
    <citation type="submission" date="2007-03" db="EMBL/GenBank/DDBJ databases">
        <authorList>
            <consortium name="The International Medicago Genome Annotation Group"/>
        </authorList>
    </citation>
    <scope>NUCLEOTIDE SEQUENCE</scope>
</reference>